<comment type="caution">
    <text evidence="1">The sequence shown here is derived from an EMBL/GenBank/DDBJ whole genome shotgun (WGS) entry which is preliminary data.</text>
</comment>
<organism evidence="1 2">
    <name type="scientific">Pleurotus cornucopiae</name>
    <name type="common">Cornucopia mushroom</name>
    <dbReference type="NCBI Taxonomy" id="5321"/>
    <lineage>
        <taxon>Eukaryota</taxon>
        <taxon>Fungi</taxon>
        <taxon>Dikarya</taxon>
        <taxon>Basidiomycota</taxon>
        <taxon>Agaricomycotina</taxon>
        <taxon>Agaricomycetes</taxon>
        <taxon>Agaricomycetidae</taxon>
        <taxon>Agaricales</taxon>
        <taxon>Pleurotineae</taxon>
        <taxon>Pleurotaceae</taxon>
        <taxon>Pleurotus</taxon>
    </lineage>
</organism>
<keyword evidence="2" id="KW-1185">Reference proteome</keyword>
<proteinExistence type="predicted"/>
<evidence type="ECO:0000313" key="1">
    <source>
        <dbReference type="EMBL" id="KAG9225167.1"/>
    </source>
</evidence>
<dbReference type="EMBL" id="WQMT02000003">
    <property type="protein sequence ID" value="KAG9225167.1"/>
    <property type="molecule type" value="Genomic_DNA"/>
</dbReference>
<reference evidence="1 2" key="1">
    <citation type="journal article" date="2021" name="Appl. Environ. Microbiol.">
        <title>Genetic linkage and physical mapping for an oyster mushroom Pleurotus cornucopiae and QTL analysis for the trait cap color.</title>
        <authorList>
            <person name="Zhang Y."/>
            <person name="Gao W."/>
            <person name="Sonnenberg A."/>
            <person name="Chen Q."/>
            <person name="Zhang J."/>
            <person name="Huang C."/>
        </authorList>
    </citation>
    <scope>NUCLEOTIDE SEQUENCE [LARGE SCALE GENOMIC DNA]</scope>
    <source>
        <strain evidence="1">CCMSSC00406</strain>
    </source>
</reference>
<evidence type="ECO:0000313" key="2">
    <source>
        <dbReference type="Proteomes" id="UP000824881"/>
    </source>
</evidence>
<name>A0ACB7J3Y6_PLECO</name>
<accession>A0ACB7J3Y6</accession>
<dbReference type="Proteomes" id="UP000824881">
    <property type="component" value="Unassembled WGS sequence"/>
</dbReference>
<protein>
    <submittedName>
        <fullName evidence="1">Uncharacterized protein</fullName>
    </submittedName>
</protein>
<gene>
    <name evidence="1" type="ORF">CCMSSC00406_0007422</name>
</gene>
<sequence>MSRPSTSAESDAYDDGRSEAKDAEQGANDKANVEQLDHTTSIAMRPASVILPPEPAKPSPCRSTAPTTPPPSSSPPTSPPPDAPMATSIPMPGLSNLILHSPSATIVGTPFALDTDITRFEYPFPDTSLSPPGLYEYHNTSGGSSSGSASGSGRLGVPALSHSSSSGSSGPSSSSASCTSSAAPSPSHPPSHTHHPHDQHYDPHHPQHQFQQHPQHSQHTHQHVHIVSRHATHPIHIPHIPHIAHPHAISNHPISQSPPGSAFPLALTSSLTSAKSSHPSHHHHTRSHQHSHSNSHNSHSNTHPSQHQHQHPLSPNASALLADSDREEPPVPPGLLKKKHRWSLGLLSTPHRTSTPQGQREGRQREGRQREGAGEQRRSATMDHYTTGKNAANGKRELNEDANTNAAEYFDVSPGSCTSESSVSTASTTSSAVSDTLHALHALDALHISDSDTLQGSDTEPSKLGVEEEEEVQVGVQEGVEEEEERTMTVTVEGVAVHIPRFSSSLSLPLSLSYHFYEFCDFILHPSQLHRILRNPTFHILRYEDDTRIICTRKAFFPPLPFFASIPTFVSTPTVIWLFHLLTCSICSIYIVPGSLHAGDPNPAINAFVDYAMTEHGVKQFVLCGGVVLKKGGPWHLDDVWSHFKEVGAEYMVLRPTWFLENYLDWFLLHLKNENRIYICAGDTTSAFISVEDIASLAIKGLTSDEPFNCDCTVHGPELVTHDQLAEKFSKILGRKIEHIKLTEEERAAMLTEAGIPPAFSKFGAYLEANICDKEIDDATVRVIGKKLITCDEFIAKHKSVWLQVLLVGQV</sequence>